<evidence type="ECO:0000313" key="3">
    <source>
        <dbReference type="Proteomes" id="UP001143486"/>
    </source>
</evidence>
<name>A0A9W6ILB7_9PROT</name>
<gene>
    <name evidence="2" type="ORF">GCM10017621_11120</name>
</gene>
<reference evidence="2" key="1">
    <citation type="journal article" date="2014" name="Int. J. Syst. Evol. Microbiol.">
        <title>Complete genome sequence of Corynebacterium casei LMG S-19264T (=DSM 44701T), isolated from a smear-ripened cheese.</title>
        <authorList>
            <consortium name="US DOE Joint Genome Institute (JGI-PGF)"/>
            <person name="Walter F."/>
            <person name="Albersmeier A."/>
            <person name="Kalinowski J."/>
            <person name="Ruckert C."/>
        </authorList>
    </citation>
    <scope>NUCLEOTIDE SEQUENCE</scope>
    <source>
        <strain evidence="2">VKM B-1513</strain>
    </source>
</reference>
<comment type="caution">
    <text evidence="2">The sequence shown here is derived from an EMBL/GenBank/DDBJ whole genome shotgun (WGS) entry which is preliminary data.</text>
</comment>
<feature type="region of interest" description="Disordered" evidence="1">
    <location>
        <begin position="237"/>
        <end position="260"/>
    </location>
</feature>
<reference evidence="2" key="2">
    <citation type="submission" date="2023-01" db="EMBL/GenBank/DDBJ databases">
        <authorList>
            <person name="Sun Q."/>
            <person name="Evtushenko L."/>
        </authorList>
    </citation>
    <scope>NUCLEOTIDE SEQUENCE</scope>
    <source>
        <strain evidence="2">VKM B-1513</strain>
    </source>
</reference>
<proteinExistence type="predicted"/>
<feature type="region of interest" description="Disordered" evidence="1">
    <location>
        <begin position="132"/>
        <end position="171"/>
    </location>
</feature>
<evidence type="ECO:0008006" key="4">
    <source>
        <dbReference type="Google" id="ProtNLM"/>
    </source>
</evidence>
<sequence>MRHQALTYTAIALVGLAGCGAPEDEPAPAPANEQSGTPGTTPAGREEEDRRDPDGTMQALLDHVAASNDDTFEPEVRAGEGDNLQLDGPLVEGSWSTAGAGGMEYGQEAMVAAAELRCAADGSALIISVPQPEDTAEDAEAAEGGEPAEPDTADAESAATQDNAATRAGSLITPAGTVTGMFAPVEGRAGWIEMRIPASEDTLQGLPREGRIGIGLEGEETRLLPIEASLLSSLEVCVEPAPDDDESAAEDGEESPDNEG</sequence>
<feature type="compositionally biased region" description="Acidic residues" evidence="1">
    <location>
        <begin position="241"/>
        <end position="260"/>
    </location>
</feature>
<dbReference type="EMBL" id="BSFE01000002">
    <property type="protein sequence ID" value="GLK51604.1"/>
    <property type="molecule type" value="Genomic_DNA"/>
</dbReference>
<feature type="compositionally biased region" description="Basic and acidic residues" evidence="1">
    <location>
        <begin position="44"/>
        <end position="54"/>
    </location>
</feature>
<feature type="region of interest" description="Disordered" evidence="1">
    <location>
        <begin position="18"/>
        <end position="89"/>
    </location>
</feature>
<dbReference type="AlphaFoldDB" id="A0A9W6ILB7"/>
<protein>
    <recommendedName>
        <fullName evidence="4">Lipoprotein</fullName>
    </recommendedName>
</protein>
<dbReference type="Proteomes" id="UP001143486">
    <property type="component" value="Unassembled WGS sequence"/>
</dbReference>
<organism evidence="2 3">
    <name type="scientific">Maricaulis virginensis</name>
    <dbReference type="NCBI Taxonomy" id="144022"/>
    <lineage>
        <taxon>Bacteria</taxon>
        <taxon>Pseudomonadati</taxon>
        <taxon>Pseudomonadota</taxon>
        <taxon>Alphaproteobacteria</taxon>
        <taxon>Maricaulales</taxon>
        <taxon>Maricaulaceae</taxon>
        <taxon>Maricaulis</taxon>
    </lineage>
</organism>
<feature type="compositionally biased region" description="Acidic residues" evidence="1">
    <location>
        <begin position="134"/>
        <end position="154"/>
    </location>
</feature>
<dbReference type="RefSeq" id="WP_271185984.1">
    <property type="nucleotide sequence ID" value="NZ_BSFE01000002.1"/>
</dbReference>
<evidence type="ECO:0000256" key="1">
    <source>
        <dbReference type="SAM" id="MobiDB-lite"/>
    </source>
</evidence>
<accession>A0A9W6ILB7</accession>
<keyword evidence="3" id="KW-1185">Reference proteome</keyword>
<evidence type="ECO:0000313" key="2">
    <source>
        <dbReference type="EMBL" id="GLK51604.1"/>
    </source>
</evidence>
<dbReference type="PROSITE" id="PS51257">
    <property type="entry name" value="PROKAR_LIPOPROTEIN"/>
    <property type="match status" value="1"/>
</dbReference>